<sequence length="87" mass="10302">MQGRYATRDVFTRINNRKKKLIASVFRDAGYPEIKLDKAGNWPQLHDLCKAQFIDGQGRYTYTWCGFSFFFTNEEDAYLFRSLMLMV</sequence>
<evidence type="ECO:0000313" key="2">
    <source>
        <dbReference type="Proteomes" id="UP000642265"/>
    </source>
</evidence>
<protein>
    <submittedName>
        <fullName evidence="1">Uncharacterized protein</fullName>
    </submittedName>
</protein>
<comment type="caution">
    <text evidence="1">The sequence shown here is derived from an EMBL/GenBank/DDBJ whole genome shotgun (WGS) entry which is preliminary data.</text>
</comment>
<dbReference type="AlphaFoldDB" id="A0A8I0N8U1"/>
<name>A0A8I0N8U1_BRUAN</name>
<proteinExistence type="predicted"/>
<evidence type="ECO:0000313" key="1">
    <source>
        <dbReference type="EMBL" id="MBE0563688.1"/>
    </source>
</evidence>
<gene>
    <name evidence="1" type="ORF">IH622_23115</name>
</gene>
<organism evidence="1 2">
    <name type="scientific">Brucella anthropi</name>
    <name type="common">Ochrobactrum anthropi</name>
    <dbReference type="NCBI Taxonomy" id="529"/>
    <lineage>
        <taxon>Bacteria</taxon>
        <taxon>Pseudomonadati</taxon>
        <taxon>Pseudomonadota</taxon>
        <taxon>Alphaproteobacteria</taxon>
        <taxon>Hyphomicrobiales</taxon>
        <taxon>Brucellaceae</taxon>
        <taxon>Brucella/Ochrobactrum group</taxon>
        <taxon>Brucella</taxon>
    </lineage>
</organism>
<dbReference type="EMBL" id="JACZKO010000063">
    <property type="protein sequence ID" value="MBE0563688.1"/>
    <property type="molecule type" value="Genomic_DNA"/>
</dbReference>
<dbReference type="Proteomes" id="UP000642265">
    <property type="component" value="Unassembled WGS sequence"/>
</dbReference>
<reference evidence="1" key="2">
    <citation type="submission" date="2020-10" db="EMBL/GenBank/DDBJ databases">
        <title>Enrichment of novel Verrucomicrobia, Bacteroidetes and Krumholzibacteria in an oxygen-limited, methane- and iron-fed bioreactor inoculated with Bothnian Sea sediments.</title>
        <authorList>
            <person name="Martins P.D."/>
            <person name="de Jong A."/>
            <person name="Lenstra W.K."/>
            <person name="van Helmond N.A.G.M."/>
            <person name="Slomp C.P."/>
            <person name="Jetten M.S.M."/>
            <person name="Welte C.U."/>
            <person name="Rasigraf O."/>
        </authorList>
    </citation>
    <scope>NUCLEOTIDE SEQUENCE</scope>
    <source>
        <strain evidence="1">MAG47</strain>
    </source>
</reference>
<reference evidence="1" key="1">
    <citation type="submission" date="2020-09" db="EMBL/GenBank/DDBJ databases">
        <authorList>
            <person name="Dalcin Martins P."/>
        </authorList>
    </citation>
    <scope>NUCLEOTIDE SEQUENCE</scope>
    <source>
        <strain evidence="1">MAG47</strain>
    </source>
</reference>
<accession>A0A8I0N8U1</accession>